<dbReference type="GO" id="GO:0046983">
    <property type="term" value="F:protein dimerization activity"/>
    <property type="evidence" value="ECO:0007669"/>
    <property type="project" value="InterPro"/>
</dbReference>
<dbReference type="SUPFAM" id="SSF53098">
    <property type="entry name" value="Ribonuclease H-like"/>
    <property type="match status" value="1"/>
</dbReference>
<dbReference type="PANTHER" id="PTHR47611:SF3">
    <property type="entry name" value="HAT C-TERMINAL DIMERISATION DOMAIN-CONTAINING PROTEIN"/>
    <property type="match status" value="1"/>
</dbReference>
<evidence type="ECO:0000313" key="2">
    <source>
        <dbReference type="EMBL" id="RNA17693.1"/>
    </source>
</evidence>
<dbReference type="Pfam" id="PF05699">
    <property type="entry name" value="Dimer_Tnp_hAT"/>
    <property type="match status" value="1"/>
</dbReference>
<dbReference type="Proteomes" id="UP000276133">
    <property type="component" value="Unassembled WGS sequence"/>
</dbReference>
<name>A0A3M7R285_BRAPC</name>
<dbReference type="InterPro" id="IPR012337">
    <property type="entry name" value="RNaseH-like_sf"/>
</dbReference>
<gene>
    <name evidence="2" type="ORF">BpHYR1_029979</name>
</gene>
<comment type="caution">
    <text evidence="2">The sequence shown here is derived from an EMBL/GenBank/DDBJ whole genome shotgun (WGS) entry which is preliminary data.</text>
</comment>
<sequence>LNTLEKELYKYNLEPSKNIDPIDFWKANKENYPILYNVYLRIFCIPATSVPSEQLFSAAGYSIWDRRNKISPQNETVSEESLAQSIFLIHNSKVDYETDPTFLKDVLESFSSIKISLLAGQYPNVFNELRSLFSKILSNKFIQETVDQLIDKLVKKDAVRRTNFDFDYEHLNLKFVDSEYSGLYGYAGRNLVYINTKPFVKLFTKKKMDIFSSEQKFTAIKMTFICVVVHELAHVVLRFRLNDFNKSSPFLKASEINDDKILSNIDECGLECEKIFFKEAINWFSSIRMNFNFEYLNQVIQDVEEGRKFDFDTTKTEFVTFDEKKLLKMACYFRPKIEFRFN</sequence>
<proteinExistence type="predicted"/>
<dbReference type="EMBL" id="REGN01004395">
    <property type="protein sequence ID" value="RNA17693.1"/>
    <property type="molecule type" value="Genomic_DNA"/>
</dbReference>
<accession>A0A3M7R285</accession>
<feature type="domain" description="HAT C-terminal dimerisation" evidence="1">
    <location>
        <begin position="12"/>
        <end position="74"/>
    </location>
</feature>
<feature type="non-terminal residue" evidence="2">
    <location>
        <position position="1"/>
    </location>
</feature>
<dbReference type="AlphaFoldDB" id="A0A3M7R285"/>
<organism evidence="2 3">
    <name type="scientific">Brachionus plicatilis</name>
    <name type="common">Marine rotifer</name>
    <name type="synonym">Brachionus muelleri</name>
    <dbReference type="NCBI Taxonomy" id="10195"/>
    <lineage>
        <taxon>Eukaryota</taxon>
        <taxon>Metazoa</taxon>
        <taxon>Spiralia</taxon>
        <taxon>Gnathifera</taxon>
        <taxon>Rotifera</taxon>
        <taxon>Eurotatoria</taxon>
        <taxon>Monogononta</taxon>
        <taxon>Pseudotrocha</taxon>
        <taxon>Ploima</taxon>
        <taxon>Brachionidae</taxon>
        <taxon>Brachionus</taxon>
    </lineage>
</organism>
<evidence type="ECO:0000259" key="1">
    <source>
        <dbReference type="Pfam" id="PF05699"/>
    </source>
</evidence>
<evidence type="ECO:0000313" key="3">
    <source>
        <dbReference type="Proteomes" id="UP000276133"/>
    </source>
</evidence>
<dbReference type="InterPro" id="IPR008906">
    <property type="entry name" value="HATC_C_dom"/>
</dbReference>
<dbReference type="OrthoDB" id="10118284at2759"/>
<keyword evidence="3" id="KW-1185">Reference proteome</keyword>
<dbReference type="PANTHER" id="PTHR47611">
    <property type="entry name" value="HAT DIMERISATION DOMAIN, C-TERMINAL"/>
    <property type="match status" value="1"/>
</dbReference>
<dbReference type="STRING" id="10195.A0A3M7R285"/>
<reference evidence="2 3" key="1">
    <citation type="journal article" date="2018" name="Sci. Rep.">
        <title>Genomic signatures of local adaptation to the degree of environmental predictability in rotifers.</title>
        <authorList>
            <person name="Franch-Gras L."/>
            <person name="Hahn C."/>
            <person name="Garcia-Roger E.M."/>
            <person name="Carmona M.J."/>
            <person name="Serra M."/>
            <person name="Gomez A."/>
        </authorList>
    </citation>
    <scope>NUCLEOTIDE SEQUENCE [LARGE SCALE GENOMIC DNA]</scope>
    <source>
        <strain evidence="2">HYR1</strain>
    </source>
</reference>
<protein>
    <submittedName>
        <fullName evidence="2">Zinc finger BED domain-containing 1-like</fullName>
    </submittedName>
</protein>